<feature type="domain" description="Radical SAM core" evidence="15">
    <location>
        <begin position="102"/>
        <end position="341"/>
    </location>
</feature>
<feature type="binding site" evidence="14">
    <location>
        <position position="116"/>
    </location>
    <ligand>
        <name>[4Fe-4S] cluster</name>
        <dbReference type="ChEBI" id="CHEBI:49883"/>
        <note>4Fe-4S-S-AdoMet</note>
    </ligand>
</feature>
<comment type="caution">
    <text evidence="16">The sequence shown here is derived from an EMBL/GenBank/DDBJ whole genome shotgun (WGS) entry which is preliminary data.</text>
</comment>
<dbReference type="PIRSF" id="PIRSF006004">
    <property type="entry name" value="CHP00048"/>
    <property type="match status" value="1"/>
</dbReference>
<evidence type="ECO:0000256" key="2">
    <source>
        <dbReference type="ARBA" id="ARBA00007544"/>
    </source>
</evidence>
<keyword evidence="6 14" id="KW-0489">Methyltransferase</keyword>
<dbReference type="PROSITE" id="PS51918">
    <property type="entry name" value="RADICAL_SAM"/>
    <property type="match status" value="1"/>
</dbReference>
<feature type="active site" description="Proton acceptor" evidence="14">
    <location>
        <position position="96"/>
    </location>
</feature>
<evidence type="ECO:0000256" key="14">
    <source>
        <dbReference type="HAMAP-Rule" id="MF_01849"/>
    </source>
</evidence>
<keyword evidence="8 14" id="KW-0949">S-adenosyl-L-methionine</keyword>
<evidence type="ECO:0000313" key="16">
    <source>
        <dbReference type="EMBL" id="RRJ83421.1"/>
    </source>
</evidence>
<keyword evidence="3 14" id="KW-0004">4Fe-4S</keyword>
<evidence type="ECO:0000256" key="13">
    <source>
        <dbReference type="ARBA" id="ARBA00023157"/>
    </source>
</evidence>
<comment type="miscellaneous">
    <text evidence="14">Reaction proceeds by a ping-pong mechanism involving intermediate methylation of a conserved cysteine residue.</text>
</comment>
<dbReference type="GO" id="GO:0070040">
    <property type="term" value="F:rRNA (adenine(2503)-C2-)-methyltransferase activity"/>
    <property type="evidence" value="ECO:0007669"/>
    <property type="project" value="UniProtKB-UniRule"/>
</dbReference>
<keyword evidence="13 14" id="KW-1015">Disulfide bond</keyword>
<dbReference type="Gene3D" id="3.20.20.70">
    <property type="entry name" value="Aldolase class I"/>
    <property type="match status" value="1"/>
</dbReference>
<comment type="cofactor">
    <cofactor evidence="14">
        <name>[4Fe-4S] cluster</name>
        <dbReference type="ChEBI" id="CHEBI:49883"/>
    </cofactor>
    <text evidence="14">Binds 1 [4Fe-4S] cluster. The cluster is coordinated with 3 cysteines and an exchangeable S-adenosyl-L-methionine.</text>
</comment>
<comment type="function">
    <text evidence="14">Specifically methylates position 2 of adenine 2503 in 23S rRNA and position 2 of adenine 37 in tRNAs. m2A2503 modification seems to play a crucial role in the proofreading step occurring at the peptidyl transferase center and thus would serve to optimize ribosomal fidelity.</text>
</comment>
<dbReference type="GO" id="GO:0030488">
    <property type="term" value="P:tRNA methylation"/>
    <property type="evidence" value="ECO:0007669"/>
    <property type="project" value="UniProtKB-UniRule"/>
</dbReference>
<feature type="active site" description="S-methylcysteine intermediate" evidence="14">
    <location>
        <position position="346"/>
    </location>
</feature>
<keyword evidence="10 14" id="KW-0479">Metal-binding</keyword>
<dbReference type="InterPro" id="IPR004383">
    <property type="entry name" value="rRNA_lsu_MTrfase_RlmN/Cfr"/>
</dbReference>
<keyword evidence="4 14" id="KW-0963">Cytoplasm</keyword>
<dbReference type="Gene3D" id="1.10.150.530">
    <property type="match status" value="1"/>
</dbReference>
<keyword evidence="7 14" id="KW-0808">Transferase</keyword>
<keyword evidence="17" id="KW-1185">Reference proteome</keyword>
<evidence type="ECO:0000256" key="1">
    <source>
        <dbReference type="ARBA" id="ARBA00004496"/>
    </source>
</evidence>
<dbReference type="CDD" id="cd01335">
    <property type="entry name" value="Radical_SAM"/>
    <property type="match status" value="1"/>
</dbReference>
<dbReference type="Proteomes" id="UP000280792">
    <property type="component" value="Unassembled WGS sequence"/>
</dbReference>
<comment type="subcellular location">
    <subcellularLocation>
        <location evidence="1 14">Cytoplasm</location>
    </subcellularLocation>
</comment>
<name>A0A3P3VL08_9GAMM</name>
<dbReference type="GO" id="GO:0051539">
    <property type="term" value="F:4 iron, 4 sulfur cluster binding"/>
    <property type="evidence" value="ECO:0007669"/>
    <property type="project" value="UniProtKB-UniRule"/>
</dbReference>
<accession>A0A3P3VL08</accession>
<protein>
    <recommendedName>
        <fullName evidence="14">Dual-specificity RNA methyltransferase RlmN</fullName>
        <ecNumber evidence="14">2.1.1.192</ecNumber>
    </recommendedName>
    <alternativeName>
        <fullName evidence="14">23S rRNA (adenine(2503)-C(2))-methyltransferase</fullName>
    </alternativeName>
    <alternativeName>
        <fullName evidence="14">23S rRNA m2A2503 methyltransferase</fullName>
    </alternativeName>
    <alternativeName>
        <fullName evidence="14">Ribosomal RNA large subunit methyltransferase N</fullName>
    </alternativeName>
    <alternativeName>
        <fullName evidence="14">tRNA (adenine(37)-C(2))-methyltransferase</fullName>
    </alternativeName>
    <alternativeName>
        <fullName evidence="14">tRNA m2A37 methyltransferase</fullName>
    </alternativeName>
</protein>
<evidence type="ECO:0000256" key="4">
    <source>
        <dbReference type="ARBA" id="ARBA00022490"/>
    </source>
</evidence>
<dbReference type="FunFam" id="1.10.150.530:FF:000003">
    <property type="entry name" value="Dual-specificity RNA methyltransferase RlmN"/>
    <property type="match status" value="1"/>
</dbReference>
<feature type="binding site" evidence="14">
    <location>
        <position position="202"/>
    </location>
    <ligand>
        <name>S-adenosyl-L-methionine</name>
        <dbReference type="ChEBI" id="CHEBI:59789"/>
    </ligand>
</feature>
<evidence type="ECO:0000256" key="5">
    <source>
        <dbReference type="ARBA" id="ARBA00022552"/>
    </source>
</evidence>
<dbReference type="AlphaFoldDB" id="A0A3P3VL08"/>
<evidence type="ECO:0000256" key="7">
    <source>
        <dbReference type="ARBA" id="ARBA00022679"/>
    </source>
</evidence>
<dbReference type="SFLD" id="SFLDS00029">
    <property type="entry name" value="Radical_SAM"/>
    <property type="match status" value="1"/>
</dbReference>
<dbReference type="InterPro" id="IPR048641">
    <property type="entry name" value="RlmN_N"/>
</dbReference>
<dbReference type="GO" id="GO:0002935">
    <property type="term" value="F:tRNA (adenine(37)-C2)-methyltransferase activity"/>
    <property type="evidence" value="ECO:0007669"/>
    <property type="project" value="UniProtKB-UniRule"/>
</dbReference>
<dbReference type="InterPro" id="IPR013785">
    <property type="entry name" value="Aldolase_TIM"/>
</dbReference>
<feature type="binding site" evidence="14">
    <location>
        <begin position="170"/>
        <end position="171"/>
    </location>
    <ligand>
        <name>S-adenosyl-L-methionine</name>
        <dbReference type="ChEBI" id="CHEBI:59789"/>
    </ligand>
</feature>
<dbReference type="PANTHER" id="PTHR30544">
    <property type="entry name" value="23S RRNA METHYLTRANSFERASE"/>
    <property type="match status" value="1"/>
</dbReference>
<sequence>MSETLQKTNLLGLTREKMEAFFLSIGEKKFRSEQVMKWIHHHRIDDFEKMTNLGKSLREKLARVAEIRAPEVVSENISGDGTRKWVVRVTSGSCVETVFIPEDGRGTLCVSSQAGCALDCSFCSTGKQGFDSDLTAAEIIGQVWIAACSLNNEPAKVGRSITNVVMMGMGEPLLNFDNVVDAMTLMMDDLGYGISKRRVTLSTSGVVPALKRLSEVTDVSLALSLHAPNNALRDQLVPLNKKYPLEVLLPACVGYIQGLSDKSRRITIEYTLIDGVNDRSEHAAELIELLRGIPCKINLIPFNPFSLSNYRRPSNNSLHRFQRQLQEAGYNTTIRKTRGDDIEAACGQLAGEVQDRTRRSARYQQSRVEPDNLITVRSV</sequence>
<reference evidence="16 17" key="2">
    <citation type="submission" date="2018-12" db="EMBL/GenBank/DDBJ databases">
        <title>Simiduia agarivorans gen. nov., sp. nov., a marine, agarolytic bacterium isolated from shallow coastal water from Keelung, Taiwan.</title>
        <authorList>
            <person name="Shieh W.Y."/>
        </authorList>
    </citation>
    <scope>NUCLEOTIDE SEQUENCE [LARGE SCALE GENOMIC DNA]</scope>
    <source>
        <strain evidence="16 17">GTF-13</strain>
    </source>
</reference>
<organism evidence="16 17">
    <name type="scientific">Aestuariirhabdus litorea</name>
    <dbReference type="NCBI Taxonomy" id="2528527"/>
    <lineage>
        <taxon>Bacteria</taxon>
        <taxon>Pseudomonadati</taxon>
        <taxon>Pseudomonadota</taxon>
        <taxon>Gammaproteobacteria</taxon>
        <taxon>Oceanospirillales</taxon>
        <taxon>Aestuariirhabdaceae</taxon>
        <taxon>Aestuariirhabdus</taxon>
    </lineage>
</organism>
<comment type="catalytic activity">
    <reaction evidence="14">
        <text>adenosine(2503) in 23S rRNA + 2 reduced [2Fe-2S]-[ferredoxin] + 2 S-adenosyl-L-methionine = 2-methyladenosine(2503) in 23S rRNA + 5'-deoxyadenosine + L-methionine + 2 oxidized [2Fe-2S]-[ferredoxin] + S-adenosyl-L-homocysteine</text>
        <dbReference type="Rhea" id="RHEA:42916"/>
        <dbReference type="Rhea" id="RHEA-COMP:10000"/>
        <dbReference type="Rhea" id="RHEA-COMP:10001"/>
        <dbReference type="Rhea" id="RHEA-COMP:10152"/>
        <dbReference type="Rhea" id="RHEA-COMP:10282"/>
        <dbReference type="ChEBI" id="CHEBI:17319"/>
        <dbReference type="ChEBI" id="CHEBI:33737"/>
        <dbReference type="ChEBI" id="CHEBI:33738"/>
        <dbReference type="ChEBI" id="CHEBI:57844"/>
        <dbReference type="ChEBI" id="CHEBI:57856"/>
        <dbReference type="ChEBI" id="CHEBI:59789"/>
        <dbReference type="ChEBI" id="CHEBI:74411"/>
        <dbReference type="ChEBI" id="CHEBI:74497"/>
        <dbReference type="EC" id="2.1.1.192"/>
    </reaction>
</comment>
<keyword evidence="9 14" id="KW-0819">tRNA processing</keyword>
<evidence type="ECO:0000259" key="15">
    <source>
        <dbReference type="PROSITE" id="PS51918"/>
    </source>
</evidence>
<evidence type="ECO:0000256" key="12">
    <source>
        <dbReference type="ARBA" id="ARBA00023014"/>
    </source>
</evidence>
<feature type="binding site" evidence="14">
    <location>
        <position position="123"/>
    </location>
    <ligand>
        <name>[4Fe-4S] cluster</name>
        <dbReference type="ChEBI" id="CHEBI:49883"/>
        <note>4Fe-4S-S-AdoMet</note>
    </ligand>
</feature>
<evidence type="ECO:0000256" key="11">
    <source>
        <dbReference type="ARBA" id="ARBA00023004"/>
    </source>
</evidence>
<dbReference type="SFLD" id="SFLDG01062">
    <property type="entry name" value="methyltransferase_(Class_A)"/>
    <property type="match status" value="1"/>
</dbReference>
<dbReference type="PANTHER" id="PTHR30544:SF5">
    <property type="entry name" value="RADICAL SAM CORE DOMAIN-CONTAINING PROTEIN"/>
    <property type="match status" value="1"/>
</dbReference>
<comment type="similarity">
    <text evidence="2 14">Belongs to the radical SAM superfamily. RlmN family.</text>
</comment>
<feature type="binding site" evidence="14">
    <location>
        <position position="303"/>
    </location>
    <ligand>
        <name>S-adenosyl-L-methionine</name>
        <dbReference type="ChEBI" id="CHEBI:59789"/>
    </ligand>
</feature>
<dbReference type="GO" id="GO:0005737">
    <property type="term" value="C:cytoplasm"/>
    <property type="evidence" value="ECO:0007669"/>
    <property type="project" value="UniProtKB-SubCell"/>
</dbReference>
<evidence type="ECO:0000256" key="6">
    <source>
        <dbReference type="ARBA" id="ARBA00022603"/>
    </source>
</evidence>
<dbReference type="GO" id="GO:0070475">
    <property type="term" value="P:rRNA base methylation"/>
    <property type="evidence" value="ECO:0007669"/>
    <property type="project" value="UniProtKB-UniRule"/>
</dbReference>
<keyword evidence="12 14" id="KW-0411">Iron-sulfur</keyword>
<dbReference type="RefSeq" id="WP_125018106.1">
    <property type="nucleotide sequence ID" value="NZ_QWEZ01000002.1"/>
</dbReference>
<proteinExistence type="inferred from homology"/>
<evidence type="ECO:0000256" key="8">
    <source>
        <dbReference type="ARBA" id="ARBA00022691"/>
    </source>
</evidence>
<dbReference type="Pfam" id="PF04055">
    <property type="entry name" value="Radical_SAM"/>
    <property type="match status" value="1"/>
</dbReference>
<evidence type="ECO:0000256" key="3">
    <source>
        <dbReference type="ARBA" id="ARBA00022485"/>
    </source>
</evidence>
<dbReference type="InterPro" id="IPR040072">
    <property type="entry name" value="Methyltransferase_A"/>
</dbReference>
<keyword evidence="11 14" id="KW-0408">Iron</keyword>
<evidence type="ECO:0000256" key="9">
    <source>
        <dbReference type="ARBA" id="ARBA00022694"/>
    </source>
</evidence>
<feature type="disulfide bond" description="(transient)" evidence="14">
    <location>
        <begin position="109"/>
        <end position="346"/>
    </location>
</feature>
<dbReference type="Pfam" id="PF21016">
    <property type="entry name" value="RlmN_N"/>
    <property type="match status" value="1"/>
</dbReference>
<feature type="binding site" evidence="14">
    <location>
        <position position="120"/>
    </location>
    <ligand>
        <name>[4Fe-4S] cluster</name>
        <dbReference type="ChEBI" id="CHEBI:49883"/>
        <note>4Fe-4S-S-AdoMet</note>
    </ligand>
</feature>
<dbReference type="InterPro" id="IPR027492">
    <property type="entry name" value="RNA_MTrfase_RlmN"/>
</dbReference>
<feature type="binding site" evidence="14">
    <location>
        <begin position="224"/>
        <end position="226"/>
    </location>
    <ligand>
        <name>S-adenosyl-L-methionine</name>
        <dbReference type="ChEBI" id="CHEBI:59789"/>
    </ligand>
</feature>
<dbReference type="HAMAP" id="MF_01849">
    <property type="entry name" value="RNA_methyltr_RlmN"/>
    <property type="match status" value="1"/>
</dbReference>
<dbReference type="InterPro" id="IPR058240">
    <property type="entry name" value="rSAM_sf"/>
</dbReference>
<dbReference type="EMBL" id="QWEZ01000002">
    <property type="protein sequence ID" value="RRJ83421.1"/>
    <property type="molecule type" value="Genomic_DNA"/>
</dbReference>
<evidence type="ECO:0000313" key="17">
    <source>
        <dbReference type="Proteomes" id="UP000280792"/>
    </source>
</evidence>
<gene>
    <name evidence="14 16" type="primary">rlmN</name>
    <name evidence="16" type="ORF">D0544_16530</name>
</gene>
<dbReference type="InterPro" id="IPR007197">
    <property type="entry name" value="rSAM"/>
</dbReference>
<keyword evidence="5 14" id="KW-0698">rRNA processing</keyword>
<comment type="catalytic activity">
    <reaction evidence="14">
        <text>adenosine(37) in tRNA + 2 reduced [2Fe-2S]-[ferredoxin] + 2 S-adenosyl-L-methionine = 2-methyladenosine(37) in tRNA + 5'-deoxyadenosine + L-methionine + 2 oxidized [2Fe-2S]-[ferredoxin] + S-adenosyl-L-homocysteine</text>
        <dbReference type="Rhea" id="RHEA:43332"/>
        <dbReference type="Rhea" id="RHEA-COMP:10000"/>
        <dbReference type="Rhea" id="RHEA-COMP:10001"/>
        <dbReference type="Rhea" id="RHEA-COMP:10162"/>
        <dbReference type="Rhea" id="RHEA-COMP:10485"/>
        <dbReference type="ChEBI" id="CHEBI:17319"/>
        <dbReference type="ChEBI" id="CHEBI:33737"/>
        <dbReference type="ChEBI" id="CHEBI:33738"/>
        <dbReference type="ChEBI" id="CHEBI:57844"/>
        <dbReference type="ChEBI" id="CHEBI:57856"/>
        <dbReference type="ChEBI" id="CHEBI:59789"/>
        <dbReference type="ChEBI" id="CHEBI:74411"/>
        <dbReference type="ChEBI" id="CHEBI:74497"/>
        <dbReference type="EC" id="2.1.1.192"/>
    </reaction>
</comment>
<dbReference type="SFLD" id="SFLDF00275">
    <property type="entry name" value="adenosine_C2_methyltransferase"/>
    <property type="match status" value="1"/>
</dbReference>
<dbReference type="EC" id="2.1.1.192" evidence="14"/>
<dbReference type="SUPFAM" id="SSF102114">
    <property type="entry name" value="Radical SAM enzymes"/>
    <property type="match status" value="1"/>
</dbReference>
<evidence type="ECO:0000256" key="10">
    <source>
        <dbReference type="ARBA" id="ARBA00022723"/>
    </source>
</evidence>
<dbReference type="GO" id="GO:0000049">
    <property type="term" value="F:tRNA binding"/>
    <property type="evidence" value="ECO:0007669"/>
    <property type="project" value="UniProtKB-UniRule"/>
</dbReference>
<dbReference type="NCBIfam" id="TIGR00048">
    <property type="entry name" value="rRNA_mod_RlmN"/>
    <property type="match status" value="1"/>
</dbReference>
<reference evidence="16 17" key="1">
    <citation type="submission" date="2018-08" db="EMBL/GenBank/DDBJ databases">
        <authorList>
            <person name="Khan S.A."/>
        </authorList>
    </citation>
    <scope>NUCLEOTIDE SEQUENCE [LARGE SCALE GENOMIC DNA]</scope>
    <source>
        <strain evidence="16 17">GTF-13</strain>
    </source>
</reference>
<dbReference type="GO" id="GO:0046872">
    <property type="term" value="F:metal ion binding"/>
    <property type="evidence" value="ECO:0007669"/>
    <property type="project" value="UniProtKB-KW"/>
</dbReference>
<dbReference type="GO" id="GO:0019843">
    <property type="term" value="F:rRNA binding"/>
    <property type="evidence" value="ECO:0007669"/>
    <property type="project" value="UniProtKB-UniRule"/>
</dbReference>
<dbReference type="FunFam" id="3.20.20.70:FF:000008">
    <property type="entry name" value="Dual-specificity RNA methyltransferase RlmN"/>
    <property type="match status" value="1"/>
</dbReference>